<evidence type="ECO:0000256" key="3">
    <source>
        <dbReference type="ARBA" id="ARBA00022473"/>
    </source>
</evidence>
<evidence type="ECO:0000256" key="2">
    <source>
        <dbReference type="ARBA" id="ARBA00005733"/>
    </source>
</evidence>
<feature type="region of interest" description="Disordered" evidence="12">
    <location>
        <begin position="1"/>
        <end position="21"/>
    </location>
</feature>
<evidence type="ECO:0000256" key="12">
    <source>
        <dbReference type="SAM" id="MobiDB-lite"/>
    </source>
</evidence>
<dbReference type="PANTHER" id="PTHR45636:SF41">
    <property type="entry name" value="PAIRED BOX PROTEIN PAX-6-RELATED"/>
    <property type="match status" value="1"/>
</dbReference>
<protein>
    <recommendedName>
        <fullName evidence="17">Paired box protein Pax-6</fullName>
    </recommendedName>
</protein>
<feature type="compositionally biased region" description="Basic and acidic residues" evidence="12">
    <location>
        <begin position="313"/>
        <end position="324"/>
    </location>
</feature>
<dbReference type="Gene3D" id="1.10.10.60">
    <property type="entry name" value="Homeodomain-like"/>
    <property type="match status" value="1"/>
</dbReference>
<dbReference type="STRING" id="947166.A0A1D1V3G8"/>
<dbReference type="SMART" id="SM00351">
    <property type="entry name" value="PAX"/>
    <property type="match status" value="1"/>
</dbReference>
<comment type="subcellular location">
    <subcellularLocation>
        <location evidence="1 10 11">Nucleus</location>
    </subcellularLocation>
</comment>
<evidence type="ECO:0000256" key="7">
    <source>
        <dbReference type="ARBA" id="ARBA00023155"/>
    </source>
</evidence>
<evidence type="ECO:0000256" key="6">
    <source>
        <dbReference type="ARBA" id="ARBA00023125"/>
    </source>
</evidence>
<dbReference type="InterPro" id="IPR017970">
    <property type="entry name" value="Homeobox_CS"/>
</dbReference>
<dbReference type="PRINTS" id="PR00027">
    <property type="entry name" value="PAIREDBOX"/>
</dbReference>
<dbReference type="Pfam" id="PF00292">
    <property type="entry name" value="PAX"/>
    <property type="match status" value="1"/>
</dbReference>
<dbReference type="Gene3D" id="1.10.10.10">
    <property type="entry name" value="Winged helix-like DNA-binding domain superfamily/Winged helix DNA-binding domain"/>
    <property type="match status" value="2"/>
</dbReference>
<dbReference type="PROSITE" id="PS00027">
    <property type="entry name" value="HOMEOBOX_1"/>
    <property type="match status" value="1"/>
</dbReference>
<name>A0A1D1V3G8_RAMVA</name>
<feature type="compositionally biased region" description="Basic and acidic residues" evidence="12">
    <location>
        <begin position="207"/>
        <end position="216"/>
    </location>
</feature>
<keyword evidence="8" id="KW-0804">Transcription</keyword>
<dbReference type="SMART" id="SM00389">
    <property type="entry name" value="HOX"/>
    <property type="match status" value="1"/>
</dbReference>
<dbReference type="CDD" id="cd00086">
    <property type="entry name" value="homeodomain"/>
    <property type="match status" value="1"/>
</dbReference>
<evidence type="ECO:0000256" key="5">
    <source>
        <dbReference type="ARBA" id="ARBA00023015"/>
    </source>
</evidence>
<dbReference type="GO" id="GO:0000978">
    <property type="term" value="F:RNA polymerase II cis-regulatory region sequence-specific DNA binding"/>
    <property type="evidence" value="ECO:0007669"/>
    <property type="project" value="TreeGrafter"/>
</dbReference>
<dbReference type="GO" id="GO:0048513">
    <property type="term" value="P:animal organ development"/>
    <property type="evidence" value="ECO:0007669"/>
    <property type="project" value="UniProtKB-ARBA"/>
</dbReference>
<dbReference type="InterPro" id="IPR036388">
    <property type="entry name" value="WH-like_DNA-bd_sf"/>
</dbReference>
<keyword evidence="6 10" id="KW-0238">DNA-binding</keyword>
<keyword evidence="7 10" id="KW-0371">Homeobox</keyword>
<evidence type="ECO:0000256" key="4">
    <source>
        <dbReference type="ARBA" id="ARBA00022724"/>
    </source>
</evidence>
<feature type="DNA-binding region" description="Homeobox" evidence="10">
    <location>
        <begin position="255"/>
        <end position="314"/>
    </location>
</feature>
<reference evidence="15 16" key="1">
    <citation type="journal article" date="2016" name="Nat. Commun.">
        <title>Extremotolerant tardigrade genome and improved radiotolerance of human cultured cells by tardigrade-unique protein.</title>
        <authorList>
            <person name="Hashimoto T."/>
            <person name="Horikawa D.D."/>
            <person name="Saito Y."/>
            <person name="Kuwahara H."/>
            <person name="Kozuka-Hata H."/>
            <person name="Shin-I T."/>
            <person name="Minakuchi Y."/>
            <person name="Ohishi K."/>
            <person name="Motoyama A."/>
            <person name="Aizu T."/>
            <person name="Enomoto A."/>
            <person name="Kondo K."/>
            <person name="Tanaka S."/>
            <person name="Hara Y."/>
            <person name="Koshikawa S."/>
            <person name="Sagara H."/>
            <person name="Miura T."/>
            <person name="Yokobori S."/>
            <person name="Miyagawa K."/>
            <person name="Suzuki Y."/>
            <person name="Kubo T."/>
            <person name="Oyama M."/>
            <person name="Kohara Y."/>
            <person name="Fujiyama A."/>
            <person name="Arakawa K."/>
            <person name="Katayama T."/>
            <person name="Toyoda A."/>
            <person name="Kunieda T."/>
        </authorList>
    </citation>
    <scope>NUCLEOTIDE SEQUENCE [LARGE SCALE GENOMIC DNA]</scope>
    <source>
        <strain evidence="15 16">YOKOZUNA-1</strain>
    </source>
</reference>
<dbReference type="FunFam" id="1.10.10.10:FF:000003">
    <property type="entry name" value="Paired box protein Pax-6"/>
    <property type="match status" value="1"/>
</dbReference>
<dbReference type="Proteomes" id="UP000186922">
    <property type="component" value="Unassembled WGS sequence"/>
</dbReference>
<dbReference type="SUPFAM" id="SSF46689">
    <property type="entry name" value="Homeodomain-like"/>
    <property type="match status" value="2"/>
</dbReference>
<comment type="caution">
    <text evidence="15">The sequence shown here is derived from an EMBL/GenBank/DDBJ whole genome shotgun (WGS) entry which is preliminary data.</text>
</comment>
<evidence type="ECO:0000256" key="9">
    <source>
        <dbReference type="ARBA" id="ARBA00023242"/>
    </source>
</evidence>
<dbReference type="PROSITE" id="PS00034">
    <property type="entry name" value="PAIRED_1"/>
    <property type="match status" value="1"/>
</dbReference>
<feature type="region of interest" description="Disordered" evidence="12">
    <location>
        <begin position="189"/>
        <end position="243"/>
    </location>
</feature>
<feature type="region of interest" description="Disordered" evidence="12">
    <location>
        <begin position="433"/>
        <end position="460"/>
    </location>
</feature>
<evidence type="ECO:0000259" key="13">
    <source>
        <dbReference type="PROSITE" id="PS50071"/>
    </source>
</evidence>
<evidence type="ECO:0000256" key="1">
    <source>
        <dbReference type="ARBA" id="ARBA00004123"/>
    </source>
</evidence>
<feature type="compositionally biased region" description="Polar residues" evidence="12">
    <location>
        <begin position="325"/>
        <end position="334"/>
    </location>
</feature>
<organism evidence="15 16">
    <name type="scientific">Ramazzottius varieornatus</name>
    <name type="common">Water bear</name>
    <name type="synonym">Tardigrade</name>
    <dbReference type="NCBI Taxonomy" id="947166"/>
    <lineage>
        <taxon>Eukaryota</taxon>
        <taxon>Metazoa</taxon>
        <taxon>Ecdysozoa</taxon>
        <taxon>Tardigrada</taxon>
        <taxon>Eutardigrada</taxon>
        <taxon>Parachela</taxon>
        <taxon>Hypsibioidea</taxon>
        <taxon>Ramazzottiidae</taxon>
        <taxon>Ramazzottius</taxon>
    </lineage>
</organism>
<proteinExistence type="inferred from homology"/>
<dbReference type="InterPro" id="IPR043565">
    <property type="entry name" value="PAX_fam"/>
</dbReference>
<evidence type="ECO:0000259" key="14">
    <source>
        <dbReference type="PROSITE" id="PS51057"/>
    </source>
</evidence>
<dbReference type="PROSITE" id="PS50071">
    <property type="entry name" value="HOMEOBOX_2"/>
    <property type="match status" value="1"/>
</dbReference>
<dbReference type="OrthoDB" id="6159439at2759"/>
<dbReference type="CDD" id="cd00131">
    <property type="entry name" value="PAX"/>
    <property type="match status" value="1"/>
</dbReference>
<dbReference type="AlphaFoldDB" id="A0A1D1V3G8"/>
<keyword evidence="5" id="KW-0805">Transcription regulation</keyword>
<evidence type="ECO:0000313" key="15">
    <source>
        <dbReference type="EMBL" id="GAU93323.1"/>
    </source>
</evidence>
<keyword evidence="3" id="KW-0217">Developmental protein</keyword>
<dbReference type="InterPro" id="IPR001523">
    <property type="entry name" value="Paired_dom"/>
</dbReference>
<evidence type="ECO:0000313" key="16">
    <source>
        <dbReference type="Proteomes" id="UP000186922"/>
    </source>
</evidence>
<dbReference type="FunFam" id="1.10.10.60:FF:000679">
    <property type="entry name" value="Homeobox protein aristaless"/>
    <property type="match status" value="1"/>
</dbReference>
<gene>
    <name evidence="15" type="primary">RvY_05283</name>
    <name evidence="15" type="synonym">RvY_05283.1</name>
    <name evidence="15" type="ORF">RvY_05283-1</name>
</gene>
<dbReference type="PANTHER" id="PTHR45636">
    <property type="entry name" value="PAIRED BOX PROTEIN PAX-6-RELATED-RELATED"/>
    <property type="match status" value="1"/>
</dbReference>
<feature type="domain" description="Homeobox" evidence="13">
    <location>
        <begin position="253"/>
        <end position="313"/>
    </location>
</feature>
<keyword evidence="4" id="KW-0563">Paired box</keyword>
<dbReference type="Pfam" id="PF00046">
    <property type="entry name" value="Homeodomain"/>
    <property type="match status" value="1"/>
</dbReference>
<evidence type="ECO:0000256" key="11">
    <source>
        <dbReference type="RuleBase" id="RU000682"/>
    </source>
</evidence>
<feature type="domain" description="Paired" evidence="14">
    <location>
        <begin position="5"/>
        <end position="131"/>
    </location>
</feature>
<keyword evidence="16" id="KW-1185">Reference proteome</keyword>
<comment type="similarity">
    <text evidence="2">Belongs to the paired homeobox family.</text>
</comment>
<dbReference type="InterPro" id="IPR043182">
    <property type="entry name" value="PAIRED_DNA-bd_dom"/>
</dbReference>
<keyword evidence="9 10" id="KW-0539">Nucleus</keyword>
<dbReference type="InterPro" id="IPR001356">
    <property type="entry name" value="HD"/>
</dbReference>
<dbReference type="GO" id="GO:0000981">
    <property type="term" value="F:DNA-binding transcription factor activity, RNA polymerase II-specific"/>
    <property type="evidence" value="ECO:0007669"/>
    <property type="project" value="InterPro"/>
</dbReference>
<accession>A0A1D1V3G8</accession>
<evidence type="ECO:0000256" key="8">
    <source>
        <dbReference type="ARBA" id="ARBA00023163"/>
    </source>
</evidence>
<dbReference type="EMBL" id="BDGG01000002">
    <property type="protein sequence ID" value="GAU93323.1"/>
    <property type="molecule type" value="Genomic_DNA"/>
</dbReference>
<evidence type="ECO:0000256" key="10">
    <source>
        <dbReference type="PROSITE-ProRule" id="PRU00108"/>
    </source>
</evidence>
<dbReference type="GO" id="GO:0051240">
    <property type="term" value="P:positive regulation of multicellular organismal process"/>
    <property type="evidence" value="ECO:0007669"/>
    <property type="project" value="UniProtKB-ARBA"/>
</dbReference>
<dbReference type="FunFam" id="1.10.10.10:FF:000069">
    <property type="entry name" value="Paired box protein Pax-6"/>
    <property type="match status" value="1"/>
</dbReference>
<feature type="region of interest" description="Disordered" evidence="12">
    <location>
        <begin position="313"/>
        <end position="346"/>
    </location>
</feature>
<sequence length="500" mass="55089">MPHKGHSGVNQLGGHFVNGRPLSDHTRGKIVELALNGARPCDISRHLQVSNGCVSKILGRYYETGSIRPRAIGGSKPRVATDTVVLKVQQYKNEQPAIFAWEIRDKLIQEQVCTPENIPSVSSINRVLRNLVAQKESSAAQQSMSALSRDLLYSDKMRLLGGSAVDPNWAHLSSWPAYNANNHPAAGAVDRLPTSSMPPNLHGQDILIKKEQKNGEKGTTGHKGEEGESDSESEATVAGDLSDEAKLRQKLKRKLQRNRTSFTNEQIEALEKIFNQTHYPDVYAREQLAEKIKLSEQKIQVWFSNRRAKFRREDKLRNQRRTGDDVNSSSSGQKNEPIAQRMSTNIPINNGNYNVGVMQQPHSTTTLPPSNNVYNTFGMNSGAGYCSEANMTSAYNNAFNVNMSSLPRVSYDPFSYGKCDTLSQYRFNPNPTSVPSYSSFQPPSHTSPLTSYHSHVNHSSTLPKGLSSGFGVSLGGQGGSTSAAPADMSAANPYWPRMMH</sequence>
<dbReference type="GO" id="GO:0005634">
    <property type="term" value="C:nucleus"/>
    <property type="evidence" value="ECO:0007669"/>
    <property type="project" value="UniProtKB-SubCell"/>
</dbReference>
<dbReference type="PROSITE" id="PS51057">
    <property type="entry name" value="PAIRED_2"/>
    <property type="match status" value="1"/>
</dbReference>
<dbReference type="InterPro" id="IPR009057">
    <property type="entry name" value="Homeodomain-like_sf"/>
</dbReference>
<evidence type="ECO:0008006" key="17">
    <source>
        <dbReference type="Google" id="ProtNLM"/>
    </source>
</evidence>